<organism evidence="3 4">
    <name type="scientific">Phialocephala subalpina</name>
    <dbReference type="NCBI Taxonomy" id="576137"/>
    <lineage>
        <taxon>Eukaryota</taxon>
        <taxon>Fungi</taxon>
        <taxon>Dikarya</taxon>
        <taxon>Ascomycota</taxon>
        <taxon>Pezizomycotina</taxon>
        <taxon>Leotiomycetes</taxon>
        <taxon>Helotiales</taxon>
        <taxon>Mollisiaceae</taxon>
        <taxon>Phialocephala</taxon>
        <taxon>Phialocephala fortinii species complex</taxon>
    </lineage>
</organism>
<name>A0A1L7X1H0_9HELO</name>
<feature type="transmembrane region" description="Helical" evidence="1">
    <location>
        <begin position="88"/>
        <end position="108"/>
    </location>
</feature>
<keyword evidence="1" id="KW-1133">Transmembrane helix</keyword>
<dbReference type="STRING" id="576137.A0A1L7X1H0"/>
<evidence type="ECO:0000256" key="1">
    <source>
        <dbReference type="SAM" id="Phobius"/>
    </source>
</evidence>
<feature type="transmembrane region" description="Helical" evidence="1">
    <location>
        <begin position="551"/>
        <end position="575"/>
    </location>
</feature>
<dbReference type="PANTHER" id="PTHR35043">
    <property type="entry name" value="TRANSCRIPTION FACTOR DOMAIN-CONTAINING PROTEIN"/>
    <property type="match status" value="1"/>
</dbReference>
<keyword evidence="1" id="KW-0472">Membrane</keyword>
<dbReference type="AlphaFoldDB" id="A0A1L7X1H0"/>
<feature type="transmembrane region" description="Helical" evidence="1">
    <location>
        <begin position="661"/>
        <end position="682"/>
    </location>
</feature>
<feature type="transmembrane region" description="Helical" evidence="1">
    <location>
        <begin position="525"/>
        <end position="545"/>
    </location>
</feature>
<evidence type="ECO:0000313" key="4">
    <source>
        <dbReference type="Proteomes" id="UP000184330"/>
    </source>
</evidence>
<feature type="transmembrane region" description="Helical" evidence="1">
    <location>
        <begin position="201"/>
        <end position="219"/>
    </location>
</feature>
<keyword evidence="1" id="KW-0812">Transmembrane</keyword>
<evidence type="ECO:0000313" key="3">
    <source>
        <dbReference type="EMBL" id="CZR58852.1"/>
    </source>
</evidence>
<dbReference type="Proteomes" id="UP000184330">
    <property type="component" value="Unassembled WGS sequence"/>
</dbReference>
<sequence length="728" mass="81751">MLVCIALLIYFGRIDPSSAAPVAVQNTTALFQEKASPAWQPDPPGRGTWSLLYSCIFTLVLCVWNAIHLNVPPSDEPSLVGLRRKIKWVLIALVAPEIVVFVAFQQWLTAMTFLWELKRIAANNPEKIAQARKASKKVKPVFNLVYAYFVSMGGFVVDISQLHNTLDHATITTNGMLLLASRGYFFHPTRHTIDDKSKANLLAKILICVQVLWVVGQVLERKVAEYPITLLEIHTIVHVVCALTMYSLWMRKPFDVHDSTWWYGSLAQQDWPLVREIDEGREGRGKKTTAESKPSDGQLVSLDDLPGDDIITYRNTVRETPEGTSQRYSAQKIKRRYVADTSDAISCTLVSGQALSTGLGPSMFSPRPKNVKKVIKTSDTDQVTKFLRRLWEKSLKLYLPIMAPRTQGSMLSLSHKDIHRLNLAGTFINQQIQSKLEPGSVSTDAPFDPFNDRRLQQYGERLLTFREQNWTGIPDLLGSFDYFGKPGVYLVVLLVAIVFIFLPGAYGGVHYAAIDIGFPTAIEHLLWEISCFFLLGFAALIPVFFGVFLGIFLGVGAIVLGIAIPVLVVLFLGLLANSIIDLTFEVDVYEIVSRKVAKFWKSSFKRQKKKKEPTVGEEINNDSISSIIKYYATISINSAVKTPRPTFPDLEYIPKSPADKAAYWTLQVFFIIAWAIFIVVYIPIIAVVLAYIAARLFIVVEVFISLRSVSVGVYQTPHLNFMNYVPHF</sequence>
<keyword evidence="4" id="KW-1185">Reference proteome</keyword>
<dbReference type="EMBL" id="FJOG01000012">
    <property type="protein sequence ID" value="CZR58852.1"/>
    <property type="molecule type" value="Genomic_DNA"/>
</dbReference>
<reference evidence="3 4" key="1">
    <citation type="submission" date="2016-03" db="EMBL/GenBank/DDBJ databases">
        <authorList>
            <person name="Ploux O."/>
        </authorList>
    </citation>
    <scope>NUCLEOTIDE SEQUENCE [LARGE SCALE GENOMIC DNA]</scope>
    <source>
        <strain evidence="3 4">UAMH 11012</strain>
    </source>
</reference>
<dbReference type="OrthoDB" id="9451547at2759"/>
<dbReference type="PANTHER" id="PTHR35043:SF7">
    <property type="entry name" value="TRANSCRIPTION FACTOR DOMAIN-CONTAINING PROTEIN"/>
    <property type="match status" value="1"/>
</dbReference>
<proteinExistence type="predicted"/>
<evidence type="ECO:0000256" key="2">
    <source>
        <dbReference type="SAM" id="SignalP"/>
    </source>
</evidence>
<feature type="transmembrane region" description="Helical" evidence="1">
    <location>
        <begin position="231"/>
        <end position="249"/>
    </location>
</feature>
<accession>A0A1L7X1H0</accession>
<gene>
    <name evidence="3" type="ORF">PAC_08744</name>
</gene>
<keyword evidence="2" id="KW-0732">Signal</keyword>
<feature type="transmembrane region" description="Helical" evidence="1">
    <location>
        <begin position="49"/>
        <end position="67"/>
    </location>
</feature>
<feature type="signal peptide" evidence="2">
    <location>
        <begin position="1"/>
        <end position="19"/>
    </location>
</feature>
<feature type="transmembrane region" description="Helical" evidence="1">
    <location>
        <begin position="488"/>
        <end position="513"/>
    </location>
</feature>
<feature type="chain" id="PRO_5012521482" evidence="2">
    <location>
        <begin position="20"/>
        <end position="728"/>
    </location>
</feature>
<protein>
    <submittedName>
        <fullName evidence="3">Uncharacterized protein</fullName>
    </submittedName>
</protein>